<dbReference type="Proteomes" id="UP000030663">
    <property type="component" value="Unassembled WGS sequence"/>
</dbReference>
<feature type="compositionally biased region" description="Low complexity" evidence="1">
    <location>
        <begin position="1"/>
        <end position="16"/>
    </location>
</feature>
<accession>X0B8D4</accession>
<sequence length="130" mass="14032">MCDPPSSSTTRSQSLRTTRRQRIFLPRRTSLAHTFAALASARSPDWNISSDTSAPTPRRNPSSVPNAQDASPAAICSCATGRSCTRPRSPRHVPEIVAALPAASPPARAELARIASYNPTQLHPMHRPLL</sequence>
<name>X0B8D4_FUSOX</name>
<proteinExistence type="predicted"/>
<evidence type="ECO:0000313" key="2">
    <source>
        <dbReference type="EMBL" id="EXK78036.1"/>
    </source>
</evidence>
<gene>
    <name evidence="2" type="ORF">FOQG_17266</name>
</gene>
<protein>
    <submittedName>
        <fullName evidence="2">Uncharacterized protein</fullName>
    </submittedName>
</protein>
<organism evidence="2 3">
    <name type="scientific">Fusarium oxysporum f. sp. raphani 54005</name>
    <dbReference type="NCBI Taxonomy" id="1089458"/>
    <lineage>
        <taxon>Eukaryota</taxon>
        <taxon>Fungi</taxon>
        <taxon>Dikarya</taxon>
        <taxon>Ascomycota</taxon>
        <taxon>Pezizomycotina</taxon>
        <taxon>Sordariomycetes</taxon>
        <taxon>Hypocreomycetidae</taxon>
        <taxon>Hypocreales</taxon>
        <taxon>Nectriaceae</taxon>
        <taxon>Fusarium</taxon>
        <taxon>Fusarium oxysporum species complex</taxon>
    </lineage>
</organism>
<dbReference type="EMBL" id="JH658550">
    <property type="protein sequence ID" value="EXK78036.1"/>
    <property type="molecule type" value="Genomic_DNA"/>
</dbReference>
<feature type="region of interest" description="Disordered" evidence="1">
    <location>
        <begin position="42"/>
        <end position="72"/>
    </location>
</feature>
<reference evidence="2 3" key="1">
    <citation type="submission" date="2011-11" db="EMBL/GenBank/DDBJ databases">
        <title>The Genome Sequence of Fusarium oxysporum PHW815.</title>
        <authorList>
            <consortium name="The Broad Institute Genome Sequencing Platform"/>
            <person name="Ma L.-J."/>
            <person name="Gale L.R."/>
            <person name="Schwartz D.C."/>
            <person name="Zhou S."/>
            <person name="Corby-Kistler H."/>
            <person name="Young S.K."/>
            <person name="Zeng Q."/>
            <person name="Gargeya S."/>
            <person name="Fitzgerald M."/>
            <person name="Haas B."/>
            <person name="Abouelleil A."/>
            <person name="Alvarado L."/>
            <person name="Arachchi H.M."/>
            <person name="Berlin A."/>
            <person name="Brown A."/>
            <person name="Chapman S.B."/>
            <person name="Chen Z."/>
            <person name="Dunbar C."/>
            <person name="Freedman E."/>
            <person name="Gearin G."/>
            <person name="Goldberg J."/>
            <person name="Griggs A."/>
            <person name="Gujja S."/>
            <person name="Heiman D."/>
            <person name="Howarth C."/>
            <person name="Larson L."/>
            <person name="Lui A."/>
            <person name="MacDonald P.J.P."/>
            <person name="Montmayeur A."/>
            <person name="Murphy C."/>
            <person name="Neiman D."/>
            <person name="Pearson M."/>
            <person name="Priest M."/>
            <person name="Roberts A."/>
            <person name="Saif S."/>
            <person name="Shea T."/>
            <person name="Shenoy N."/>
            <person name="Sisk P."/>
            <person name="Stolte C."/>
            <person name="Sykes S."/>
            <person name="Wortman J."/>
            <person name="Nusbaum C."/>
            <person name="Birren B."/>
        </authorList>
    </citation>
    <scope>NUCLEOTIDE SEQUENCE [LARGE SCALE GENOMIC DNA]</scope>
    <source>
        <strain evidence="2 3">54005</strain>
    </source>
</reference>
<dbReference type="HOGENOM" id="CLU_1938272_0_0_1"/>
<evidence type="ECO:0000256" key="1">
    <source>
        <dbReference type="SAM" id="MobiDB-lite"/>
    </source>
</evidence>
<evidence type="ECO:0000313" key="3">
    <source>
        <dbReference type="Proteomes" id="UP000030663"/>
    </source>
</evidence>
<feature type="compositionally biased region" description="Polar residues" evidence="1">
    <location>
        <begin position="46"/>
        <end position="69"/>
    </location>
</feature>
<dbReference type="AlphaFoldDB" id="X0B8D4"/>
<feature type="region of interest" description="Disordered" evidence="1">
    <location>
        <begin position="1"/>
        <end position="25"/>
    </location>
</feature>
<keyword evidence="3" id="KW-1185">Reference proteome</keyword>